<dbReference type="InterPro" id="IPR055396">
    <property type="entry name" value="DUF7088"/>
</dbReference>
<dbReference type="EMBL" id="VHIQ01000004">
    <property type="protein sequence ID" value="TPV33313.1"/>
    <property type="molecule type" value="Genomic_DNA"/>
</dbReference>
<evidence type="ECO:0000256" key="1">
    <source>
        <dbReference type="SAM" id="Phobius"/>
    </source>
</evidence>
<reference evidence="4 5" key="1">
    <citation type="submission" date="2019-06" db="EMBL/GenBank/DDBJ databases">
        <title>Flavobacteriaceae Paucihalobacterium erythroidium CWB-1, complete genome.</title>
        <authorList>
            <person name="Wu S."/>
        </authorList>
    </citation>
    <scope>NUCLEOTIDE SEQUENCE [LARGE SCALE GENOMIC DNA]</scope>
    <source>
        <strain evidence="4 5">CWB-1</strain>
    </source>
</reference>
<evidence type="ECO:0000313" key="4">
    <source>
        <dbReference type="EMBL" id="TPV33313.1"/>
    </source>
</evidence>
<organism evidence="4 5">
    <name type="scientific">Paucihalobacter ruber</name>
    <dbReference type="NCBI Taxonomy" id="2567861"/>
    <lineage>
        <taxon>Bacteria</taxon>
        <taxon>Pseudomonadati</taxon>
        <taxon>Bacteroidota</taxon>
        <taxon>Flavobacteriia</taxon>
        <taxon>Flavobacteriales</taxon>
        <taxon>Flavobacteriaceae</taxon>
        <taxon>Paucihalobacter</taxon>
    </lineage>
</organism>
<sequence length="554" mass="62566">MSNSKFKIPVIVIILVVIANIVSQQFYGRFDLTKDKRYTLSDAAIETVVNVDSPIIIDVFLEGEFPSEFKRLRNETQQLLEEFKVHNPNIIFNFFNPTKDETNKEEIISQLTERGLQPYQINVKESGKTSQTIIFPWALASYEDYSVKIPLIKNRLGDTQQDLVNNSVQHLEYAFADAFKKLTQDKEKRIAVLKGNGQLEDIYIADFLQSVREYYFIAPFTLDSVAQQPQKTLEQLKSFDLVISAKPSESFSEEEKLVLDQHLMSGGKSIWLTEGVIMDRDSLYSESGSAVAVIKDLNLNDFFFKYGIRINPNIVLDMYSSPIPLAVGEGNNMQLMPITWQYSPLAASNPEHPITTNLNLVKFDFASQIDTLKNNLNKTVLLQSSPLSKLQGVPAMISLDIVTAEPDKTSFNKGPQNLAVLIEGEFTSVYNNRVLPFELTNFKSTGNNSKMLVISDGDVIKNDVLRKQPQDLGFDRSGNQPVGNKEFLLNAVNYMLQDDGLVKLRSKEVAIAFLDPEKIAPEKTKWQVIAVALPLLILAVFSLVFGYLRKQQYT</sequence>
<accession>A0A506PHK3</accession>
<gene>
    <name evidence="4" type="primary">gldG</name>
    <name evidence="4" type="ORF">FJ651_09475</name>
</gene>
<keyword evidence="1" id="KW-0472">Membrane</keyword>
<keyword evidence="1" id="KW-1133">Transmembrane helix</keyword>
<keyword evidence="1" id="KW-0812">Transmembrane</keyword>
<name>A0A506PHK3_9FLAO</name>
<dbReference type="InterPro" id="IPR019196">
    <property type="entry name" value="ABC_transp_unknown"/>
</dbReference>
<protein>
    <submittedName>
        <fullName evidence="4">Gliding motility-associated ABC transporter substrate-binding protein GldG</fullName>
    </submittedName>
</protein>
<evidence type="ECO:0000313" key="5">
    <source>
        <dbReference type="Proteomes" id="UP000317332"/>
    </source>
</evidence>
<dbReference type="RefSeq" id="WP_140990275.1">
    <property type="nucleotide sequence ID" value="NZ_VHIQ01000004.1"/>
</dbReference>
<keyword evidence="5" id="KW-1185">Reference proteome</keyword>
<dbReference type="Pfam" id="PF23357">
    <property type="entry name" value="DUF7088"/>
    <property type="match status" value="1"/>
</dbReference>
<comment type="caution">
    <text evidence="4">The sequence shown here is derived from an EMBL/GenBank/DDBJ whole genome shotgun (WGS) entry which is preliminary data.</text>
</comment>
<dbReference type="Pfam" id="PF09822">
    <property type="entry name" value="ABC_transp_aux"/>
    <property type="match status" value="1"/>
</dbReference>
<feature type="domain" description="DUF7088" evidence="3">
    <location>
        <begin position="34"/>
        <end position="140"/>
    </location>
</feature>
<dbReference type="InterPro" id="IPR019863">
    <property type="entry name" value="Motility-assoc_ABC-rel_GldG"/>
</dbReference>
<evidence type="ECO:0000259" key="2">
    <source>
        <dbReference type="Pfam" id="PF09822"/>
    </source>
</evidence>
<dbReference type="OrthoDB" id="9777219at2"/>
<evidence type="ECO:0000259" key="3">
    <source>
        <dbReference type="Pfam" id="PF23357"/>
    </source>
</evidence>
<dbReference type="AlphaFoldDB" id="A0A506PHK3"/>
<dbReference type="Proteomes" id="UP000317332">
    <property type="component" value="Unassembled WGS sequence"/>
</dbReference>
<feature type="transmembrane region" description="Helical" evidence="1">
    <location>
        <begin position="526"/>
        <end position="548"/>
    </location>
</feature>
<feature type="domain" description="ABC-type uncharacterised transport system" evidence="2">
    <location>
        <begin position="188"/>
        <end position="491"/>
    </location>
</feature>
<dbReference type="NCBIfam" id="TIGR03521">
    <property type="entry name" value="GldG"/>
    <property type="match status" value="1"/>
</dbReference>
<proteinExistence type="predicted"/>